<dbReference type="SUPFAM" id="SSF58069">
    <property type="entry name" value="Virus ectodomain"/>
    <property type="match status" value="1"/>
</dbReference>
<keyword evidence="1" id="KW-1133">Transmembrane helix</keyword>
<evidence type="ECO:0008006" key="5">
    <source>
        <dbReference type="Google" id="ProtNLM"/>
    </source>
</evidence>
<feature type="transmembrane region" description="Helical" evidence="1">
    <location>
        <begin position="436"/>
        <end position="458"/>
    </location>
</feature>
<reference evidence="3" key="1">
    <citation type="submission" date="2023-12" db="EMBL/GenBank/DDBJ databases">
        <authorList>
            <person name="Brown T."/>
        </authorList>
    </citation>
    <scope>NUCLEOTIDE SEQUENCE</scope>
</reference>
<gene>
    <name evidence="3" type="ORF">MPIPNATIZW_LOCUS14320</name>
</gene>
<accession>A0ABP0A680</accession>
<name>A0ABP0A680_PIPNA</name>
<proteinExistence type="predicted"/>
<dbReference type="Gene3D" id="1.10.287.210">
    <property type="match status" value="1"/>
</dbReference>
<dbReference type="PANTHER" id="PTHR10424">
    <property type="entry name" value="VIRAL ENVELOPE PROTEIN"/>
    <property type="match status" value="1"/>
</dbReference>
<feature type="signal peptide" evidence="2">
    <location>
        <begin position="1"/>
        <end position="19"/>
    </location>
</feature>
<dbReference type="PANTHER" id="PTHR10424:SF74">
    <property type="entry name" value="ENDOGENOUS RETROVIRUS GROUP V MEMBER 2 ENV POLYPROTEIN"/>
    <property type="match status" value="1"/>
</dbReference>
<evidence type="ECO:0000256" key="1">
    <source>
        <dbReference type="SAM" id="Phobius"/>
    </source>
</evidence>
<sequence length="479" mass="52468">MKLWAALWVLPLCWGCTHGWEDDPLVRISQSIASSANFSHYWICHAKPSSGLDSAHPLVMPVLNFSQIPSFQVTYGMQFPDAVYRVRLVNDESPVPCFFLTPPESSPAVVSGKYCKKPDSSGLGNLTVPHGRTAAACGLNKTYFTDPVSLPLIRQRCVNLSSAYASTELCRAWRGQSATYLRGSPTPLRSCHVTASRTLPRTDPWLENILSHLPRGDRLNFQNMTGILCAPVGYVFVCGSQNEAWAYKCLDSWHIGGTCLLGYLVTPFSVQNVSETVQWTSSRTLLARIARDLPAGDGYLVGYPFLPWGDVAAHRQVPRNVSEALGIIAHEMATALTGLHTSLGSLAKVVPDDRIALEDTLPEQGGVCLVANTTCCASINSSSEVETLIAKMGQRATRLQQTGDHKSGTKLDGIRNWFTDLFSRKLKGLQSVLGSILKLCLILLVVVALFVIIMYCVIKNCAKKVKTLKTNREMPLVNL</sequence>
<evidence type="ECO:0000256" key="2">
    <source>
        <dbReference type="SAM" id="SignalP"/>
    </source>
</evidence>
<keyword evidence="4" id="KW-1185">Reference proteome</keyword>
<dbReference type="Proteomes" id="UP001314169">
    <property type="component" value="Chromosome 5"/>
</dbReference>
<dbReference type="EMBL" id="OY882862">
    <property type="protein sequence ID" value="CAK6446014.1"/>
    <property type="molecule type" value="Genomic_DNA"/>
</dbReference>
<keyword evidence="2" id="KW-0732">Signal</keyword>
<feature type="chain" id="PRO_5045318590" description="Envelope protein" evidence="2">
    <location>
        <begin position="20"/>
        <end position="479"/>
    </location>
</feature>
<organism evidence="3 4">
    <name type="scientific">Pipistrellus nathusii</name>
    <name type="common">Nathusius' pipistrelle</name>
    <dbReference type="NCBI Taxonomy" id="59473"/>
    <lineage>
        <taxon>Eukaryota</taxon>
        <taxon>Metazoa</taxon>
        <taxon>Chordata</taxon>
        <taxon>Craniata</taxon>
        <taxon>Vertebrata</taxon>
        <taxon>Euteleostomi</taxon>
        <taxon>Mammalia</taxon>
        <taxon>Eutheria</taxon>
        <taxon>Laurasiatheria</taxon>
        <taxon>Chiroptera</taxon>
        <taxon>Yangochiroptera</taxon>
        <taxon>Vespertilionidae</taxon>
        <taxon>Pipistrellus</taxon>
    </lineage>
</organism>
<keyword evidence="1" id="KW-0472">Membrane</keyword>
<dbReference type="Pfam" id="PF00429">
    <property type="entry name" value="TLV_coat"/>
    <property type="match status" value="1"/>
</dbReference>
<keyword evidence="1" id="KW-0812">Transmembrane</keyword>
<evidence type="ECO:0000313" key="3">
    <source>
        <dbReference type="EMBL" id="CAK6446014.1"/>
    </source>
</evidence>
<evidence type="ECO:0000313" key="4">
    <source>
        <dbReference type="Proteomes" id="UP001314169"/>
    </source>
</evidence>
<protein>
    <recommendedName>
        <fullName evidence="5">Envelope protein</fullName>
    </recommendedName>
</protein>
<dbReference type="InterPro" id="IPR018154">
    <property type="entry name" value="TLV/ENV_coat_polyprotein"/>
</dbReference>